<evidence type="ECO:0000313" key="2">
    <source>
        <dbReference type="EMBL" id="NIR76190.1"/>
    </source>
</evidence>
<dbReference type="SUPFAM" id="SSF101898">
    <property type="entry name" value="NHL repeat"/>
    <property type="match status" value="1"/>
</dbReference>
<dbReference type="InterPro" id="IPR056822">
    <property type="entry name" value="TEN_NHL"/>
</dbReference>
<protein>
    <recommendedName>
        <fullName evidence="1">Teneurin NHL domain-containing protein</fullName>
    </recommendedName>
</protein>
<reference evidence="2 3" key="1">
    <citation type="submission" date="2020-01" db="EMBL/GenBank/DDBJ databases">
        <title>Genomes assembled from Gulf of Kutch pelagic sediment metagenomes.</title>
        <authorList>
            <person name="Chandrashekar M."/>
            <person name="Mahajan M.S."/>
            <person name="Dave K.J."/>
            <person name="Vatsa P."/>
            <person name="Nathani N.M."/>
        </authorList>
    </citation>
    <scope>NUCLEOTIDE SEQUENCE [LARGE SCALE GENOMIC DNA]</scope>
    <source>
        <strain evidence="2">KS3-K002</strain>
    </source>
</reference>
<dbReference type="Gene3D" id="2.40.10.500">
    <property type="match status" value="1"/>
</dbReference>
<organism evidence="2 3">
    <name type="scientific">Candidatus Kutchimonas denitrificans</name>
    <dbReference type="NCBI Taxonomy" id="3056748"/>
    <lineage>
        <taxon>Bacteria</taxon>
        <taxon>Pseudomonadati</taxon>
        <taxon>Gemmatimonadota</taxon>
        <taxon>Gemmatimonadia</taxon>
        <taxon>Candidatus Palauibacterales</taxon>
        <taxon>Candidatus Palauibacteraceae</taxon>
        <taxon>Candidatus Kutchimonas</taxon>
    </lineage>
</organism>
<proteinExistence type="predicted"/>
<accession>A0AAE4Z9C2</accession>
<name>A0AAE4Z9C2_9BACT</name>
<evidence type="ECO:0000313" key="3">
    <source>
        <dbReference type="Proteomes" id="UP000702544"/>
    </source>
</evidence>
<dbReference type="Pfam" id="PF25021">
    <property type="entry name" value="TEN_NHL"/>
    <property type="match status" value="1"/>
</dbReference>
<dbReference type="PROSITE" id="PS51257">
    <property type="entry name" value="PROKAR_LIPOPROTEIN"/>
    <property type="match status" value="1"/>
</dbReference>
<feature type="domain" description="Teneurin NHL" evidence="1">
    <location>
        <begin position="51"/>
        <end position="199"/>
    </location>
</feature>
<dbReference type="AlphaFoldDB" id="A0AAE4Z9C2"/>
<sequence length="366" mass="36922">MGHHARALAHSALLLGLAGCGDTLIITGDAPGVMRIVAGVPEVAGDSLGERATESLLHEPSGVAAGADGTLYLADSRNARVLRIRPDGRAQVVIDHGDRSREPQLRRPGGLALDSVGGLLVADPEGGRVWRIELESRDAMPVAGTGGAASGDTTRALETELEAPAGVAAGADGAFYVSERSGHRVRRVGADGSIATIAGDGTPGFAGDGGGASDARLDAPQGLALAGEVLYVADSGNQRVRAIDLVNSTISTVAGSGGTGFGGDGGPAVDALLNDPVTLTVTADRQVLFVAETGNDRVRSVRLDSGVITTFSGTGASEFQGDLLSAAVTPLPDPRGLAASPFDILFVSVAGHHIVYRTALGLLLIP</sequence>
<dbReference type="EMBL" id="JAACAK010000114">
    <property type="protein sequence ID" value="NIR76190.1"/>
    <property type="molecule type" value="Genomic_DNA"/>
</dbReference>
<dbReference type="Proteomes" id="UP000702544">
    <property type="component" value="Unassembled WGS sequence"/>
</dbReference>
<evidence type="ECO:0000259" key="1">
    <source>
        <dbReference type="Pfam" id="PF25021"/>
    </source>
</evidence>
<dbReference type="PANTHER" id="PTHR46388:SF2">
    <property type="entry name" value="NHL REPEAT-CONTAINING PROTEIN 2"/>
    <property type="match status" value="1"/>
</dbReference>
<dbReference type="PANTHER" id="PTHR46388">
    <property type="entry name" value="NHL REPEAT-CONTAINING PROTEIN 2"/>
    <property type="match status" value="1"/>
</dbReference>
<dbReference type="Gene3D" id="2.120.10.30">
    <property type="entry name" value="TolB, C-terminal domain"/>
    <property type="match status" value="2"/>
</dbReference>
<gene>
    <name evidence="2" type="ORF">GWO12_13930</name>
</gene>
<dbReference type="InterPro" id="IPR011042">
    <property type="entry name" value="6-blade_b-propeller_TolB-like"/>
</dbReference>
<comment type="caution">
    <text evidence="2">The sequence shown here is derived from an EMBL/GenBank/DDBJ whole genome shotgun (WGS) entry which is preliminary data.</text>
</comment>